<dbReference type="Gene3D" id="3.40.50.1820">
    <property type="entry name" value="alpha/beta hydrolase"/>
    <property type="match status" value="1"/>
</dbReference>
<dbReference type="InterPro" id="IPR051044">
    <property type="entry name" value="MAG_DAG_Lipase"/>
</dbReference>
<evidence type="ECO:0000313" key="3">
    <source>
        <dbReference type="Proteomes" id="UP000006383"/>
    </source>
</evidence>
<dbReference type="InterPro" id="IPR029058">
    <property type="entry name" value="AB_hydrolase_fold"/>
</dbReference>
<gene>
    <name evidence="2" type="ordered locus">BOV_1413</name>
</gene>
<organism evidence="2 3">
    <name type="scientific">Brucella ovis (strain ATCC 25840 / 63/290 / NCTC 10512)</name>
    <dbReference type="NCBI Taxonomy" id="444178"/>
    <lineage>
        <taxon>Bacteria</taxon>
        <taxon>Pseudomonadati</taxon>
        <taxon>Pseudomonadota</taxon>
        <taxon>Alphaproteobacteria</taxon>
        <taxon>Hyphomicrobiales</taxon>
        <taxon>Brucellaceae</taxon>
        <taxon>Brucella/Ochrobactrum group</taxon>
        <taxon>Brucella</taxon>
    </lineage>
</organism>
<keyword evidence="3" id="KW-1185">Reference proteome</keyword>
<evidence type="ECO:0000259" key="1">
    <source>
        <dbReference type="Pfam" id="PF12146"/>
    </source>
</evidence>
<protein>
    <recommendedName>
        <fullName evidence="1">Serine aminopeptidase S33 domain-containing protein</fullName>
    </recommendedName>
</protein>
<dbReference type="InterPro" id="IPR022742">
    <property type="entry name" value="Hydrolase_4"/>
</dbReference>
<sequence length="323" mass="35601">MRGIKSDSLMSFKIIHHLPAFDGTALPFRCLVAERPCGVVQLCHGLAEHSARYERFASALAGAGYHVYAQDHRGHGANITSHAPKGMFAPKQGHAVAIKDVRTLNHYIHQTYADLPVVLFGHSMGGLIALNYVFDHADTVDAVAIWNSNFDGGAQSAAALALLYMERMLKGSDVPSGILPRLTFRAWGRSIKGHRTLFDWLSHDPAEVDAYIADPLCGFDASVALWIDIFHMIRRGANNRNFASIPKHLPFHLIGGAEDPATAGGAAIQRLAERMRRMGFDRVTHNILPATRHESLNEINRDAVTQKFLNWLMEALPSRATGR</sequence>
<dbReference type="AlphaFoldDB" id="A0A0H3AQ67"/>
<dbReference type="Pfam" id="PF12146">
    <property type="entry name" value="Hydrolase_4"/>
    <property type="match status" value="1"/>
</dbReference>
<accession>A0A0H3AQ67</accession>
<dbReference type="HOGENOM" id="CLU_026209_1_0_5"/>
<dbReference type="SUPFAM" id="SSF53474">
    <property type="entry name" value="alpha/beta-Hydrolases"/>
    <property type="match status" value="1"/>
</dbReference>
<dbReference type="Proteomes" id="UP000006383">
    <property type="component" value="Chromosome I"/>
</dbReference>
<proteinExistence type="predicted"/>
<name>A0A0H3AQ67_BRUO2</name>
<feature type="domain" description="Serine aminopeptidase S33" evidence="1">
    <location>
        <begin position="35"/>
        <end position="299"/>
    </location>
</feature>
<dbReference type="PANTHER" id="PTHR11614">
    <property type="entry name" value="PHOSPHOLIPASE-RELATED"/>
    <property type="match status" value="1"/>
</dbReference>
<evidence type="ECO:0000313" key="2">
    <source>
        <dbReference type="EMBL" id="ABQ60701.1"/>
    </source>
</evidence>
<dbReference type="EMBL" id="CP000708">
    <property type="protein sequence ID" value="ABQ60701.1"/>
    <property type="molecule type" value="Genomic_DNA"/>
</dbReference>
<reference evidence="3" key="1">
    <citation type="journal article" date="2009" name="PLoS ONE">
        <title>Genome degradation in Brucella ovis corresponds with narrowing of its host range and tissue tropism.</title>
        <authorList>
            <person name="Tsolis R.M."/>
            <person name="Seshadri R."/>
            <person name="Santos R.L."/>
            <person name="Sangari F.J."/>
            <person name="Lobo J.M."/>
            <person name="de Jong M.F."/>
            <person name="Ren Q."/>
            <person name="Myers G."/>
            <person name="Brinkac L.M."/>
            <person name="Nelson W.C."/>
            <person name="Deboy R.T."/>
            <person name="Angiuoli S."/>
            <person name="Khouri H."/>
            <person name="Dimitrov G."/>
            <person name="Robinson J.R."/>
            <person name="Mulligan S."/>
            <person name="Walker R.L."/>
            <person name="Elzer P.E."/>
            <person name="Hassan K.A."/>
            <person name="Paulsen I.T."/>
        </authorList>
    </citation>
    <scope>NUCLEOTIDE SEQUENCE [LARGE SCALE GENOMIC DNA]</scope>
    <source>
        <strain evidence="3">ATCC 25840 / 63/290 / NCTC 10512</strain>
    </source>
</reference>
<dbReference type="KEGG" id="bov:BOV_1413"/>